<sequence>MGTRPLSGSVIPARTSVADAPGPQVVHTIATADQPRNDRPIQERRL</sequence>
<dbReference type="EMBL" id="CP106795">
    <property type="protein sequence ID" value="UXY33887.1"/>
    <property type="molecule type" value="Genomic_DNA"/>
</dbReference>
<proteinExistence type="predicted"/>
<reference evidence="2" key="1">
    <citation type="submission" date="2022-10" db="EMBL/GenBank/DDBJ databases">
        <authorList>
            <person name="Mo P."/>
        </authorList>
    </citation>
    <scope>NUCLEOTIDE SEQUENCE</scope>
    <source>
        <strain evidence="2">HUAS 14-6</strain>
    </source>
</reference>
<feature type="region of interest" description="Disordered" evidence="1">
    <location>
        <begin position="1"/>
        <end position="23"/>
    </location>
</feature>
<evidence type="ECO:0000256" key="1">
    <source>
        <dbReference type="SAM" id="MobiDB-lite"/>
    </source>
</evidence>
<protein>
    <submittedName>
        <fullName evidence="2">Uncharacterized protein</fullName>
    </submittedName>
</protein>
<evidence type="ECO:0000313" key="2">
    <source>
        <dbReference type="EMBL" id="UXY33887.1"/>
    </source>
</evidence>
<keyword evidence="3" id="KW-1185">Reference proteome</keyword>
<gene>
    <name evidence="2" type="ORF">N8I86_03560</name>
</gene>
<name>A0ABY6EHY8_9ACTN</name>
<accession>A0ABY6EHY8</accession>
<evidence type="ECO:0000313" key="3">
    <source>
        <dbReference type="Proteomes" id="UP001060733"/>
    </source>
</evidence>
<dbReference type="RefSeq" id="WP_263277074.1">
    <property type="nucleotide sequence ID" value="NZ_CP106795.1"/>
</dbReference>
<dbReference type="Proteomes" id="UP001060733">
    <property type="component" value="Chromosome"/>
</dbReference>
<organism evidence="2 3">
    <name type="scientific">Streptomyces albidocamelliae</name>
    <dbReference type="NCBI Taxonomy" id="2981135"/>
    <lineage>
        <taxon>Bacteria</taxon>
        <taxon>Bacillati</taxon>
        <taxon>Actinomycetota</taxon>
        <taxon>Actinomycetes</taxon>
        <taxon>Kitasatosporales</taxon>
        <taxon>Streptomycetaceae</taxon>
        <taxon>Streptomyces</taxon>
    </lineage>
</organism>